<keyword evidence="3" id="KW-1185">Reference proteome</keyword>
<reference evidence="2" key="1">
    <citation type="submission" date="2023-04" db="EMBL/GenBank/DDBJ databases">
        <title>Black Yeasts Isolated from many extreme environments.</title>
        <authorList>
            <person name="Coleine C."/>
            <person name="Stajich J.E."/>
            <person name="Selbmann L."/>
        </authorList>
    </citation>
    <scope>NUCLEOTIDE SEQUENCE</scope>
    <source>
        <strain evidence="2">CCFEE 5312</strain>
    </source>
</reference>
<dbReference type="EMBL" id="JAWDJX010000009">
    <property type="protein sequence ID" value="KAK3055201.1"/>
    <property type="molecule type" value="Genomic_DNA"/>
</dbReference>
<organism evidence="2 3">
    <name type="scientific">Extremus antarcticus</name>
    <dbReference type="NCBI Taxonomy" id="702011"/>
    <lineage>
        <taxon>Eukaryota</taxon>
        <taxon>Fungi</taxon>
        <taxon>Dikarya</taxon>
        <taxon>Ascomycota</taxon>
        <taxon>Pezizomycotina</taxon>
        <taxon>Dothideomycetes</taxon>
        <taxon>Dothideomycetidae</taxon>
        <taxon>Mycosphaerellales</taxon>
        <taxon>Extremaceae</taxon>
        <taxon>Extremus</taxon>
    </lineage>
</organism>
<feature type="compositionally biased region" description="Low complexity" evidence="1">
    <location>
        <begin position="349"/>
        <end position="358"/>
    </location>
</feature>
<feature type="compositionally biased region" description="Basic and acidic residues" evidence="1">
    <location>
        <begin position="171"/>
        <end position="185"/>
    </location>
</feature>
<feature type="compositionally biased region" description="Basic and acidic residues" evidence="1">
    <location>
        <begin position="192"/>
        <end position="209"/>
    </location>
</feature>
<evidence type="ECO:0000313" key="2">
    <source>
        <dbReference type="EMBL" id="KAK3055201.1"/>
    </source>
</evidence>
<accession>A0AAJ0DQZ1</accession>
<name>A0AAJ0DQZ1_9PEZI</name>
<sequence>MWAISKYMDASAYLRKQGWRGEGHSLDHTDRGIKRPLLVSKKVDVLGVGLNKHTSVSDQWWLRAFDEGLRNLGTGQESALAQVQKHGVHRGGLYANFVKGQRIEGSIGDNFLPTPITTAGTNTPVTSEEDKSSRKRRRISPEHEAESDSDTSSEEVEEEPPARMSRKRKRDSVDGPGHKERPKEVRARRKIEKKEKLREKREREGDKLEQLNPREFKAIQVRKTIDRQISEYVAAATSRGLLPARPTNDPYPDQGATGANALPLTGTSDLPEMEQIFETAGLLTPKTPKTGKQSYKAQKYDRERTKRELKRAARAYVMSQMPPEDLELETAVAKEKRAGKKAKHDERNAAVAQAAAEQKAVKEARRARKHEKKEQRKIEIANMGPEEKAEYDARKAVARQKESERNATRDARRARIKEKLEARKVKKEIARKEKSAVAEVKEAAKAAARAARGKPDKSGKASKVEPDYIQLAEPLKVEDDTKQDMTFPEYTDAVANGEELKPKVMWENIPPAKLAQYKERASEKGMDLEQYILRREEKSAAKRV</sequence>
<proteinExistence type="predicted"/>
<feature type="region of interest" description="Disordered" evidence="1">
    <location>
        <begin position="279"/>
        <end position="308"/>
    </location>
</feature>
<feature type="region of interest" description="Disordered" evidence="1">
    <location>
        <begin position="107"/>
        <end position="209"/>
    </location>
</feature>
<feature type="region of interest" description="Disordered" evidence="1">
    <location>
        <begin position="335"/>
        <end position="415"/>
    </location>
</feature>
<feature type="region of interest" description="Disordered" evidence="1">
    <location>
        <begin position="241"/>
        <end position="267"/>
    </location>
</feature>
<dbReference type="Proteomes" id="UP001271007">
    <property type="component" value="Unassembled WGS sequence"/>
</dbReference>
<protein>
    <submittedName>
        <fullName evidence="2">Uncharacterized protein</fullName>
    </submittedName>
</protein>
<evidence type="ECO:0000313" key="3">
    <source>
        <dbReference type="Proteomes" id="UP001271007"/>
    </source>
</evidence>
<dbReference type="AlphaFoldDB" id="A0AAJ0DQZ1"/>
<comment type="caution">
    <text evidence="2">The sequence shown here is derived from an EMBL/GenBank/DDBJ whole genome shotgun (WGS) entry which is preliminary data.</text>
</comment>
<gene>
    <name evidence="2" type="ORF">LTR09_003754</name>
</gene>
<evidence type="ECO:0000256" key="1">
    <source>
        <dbReference type="SAM" id="MobiDB-lite"/>
    </source>
</evidence>
<feature type="compositionally biased region" description="Basic and acidic residues" evidence="1">
    <location>
        <begin position="372"/>
        <end position="415"/>
    </location>
</feature>
<feature type="compositionally biased region" description="Acidic residues" evidence="1">
    <location>
        <begin position="147"/>
        <end position="159"/>
    </location>
</feature>
<feature type="compositionally biased region" description="Polar residues" evidence="1">
    <location>
        <begin position="115"/>
        <end position="126"/>
    </location>
</feature>